<dbReference type="AlphaFoldDB" id="A0A410DMM1"/>
<dbReference type="InterPro" id="IPR024455">
    <property type="entry name" value="Phage_capsid"/>
</dbReference>
<dbReference type="InterPro" id="IPR054612">
    <property type="entry name" value="Phage_capsid-like_C"/>
</dbReference>
<gene>
    <name evidence="3" type="ORF">C1I91_00700</name>
</gene>
<dbReference type="NCBIfam" id="TIGR01554">
    <property type="entry name" value="major_cap_HK97"/>
    <property type="match status" value="1"/>
</dbReference>
<sequence>MADTDLILSQQLDGVIPTEISNEIVQQIMQGSICMKYAKVEPMTTPKKTIPVVINVPGATWVGEGEKIKVGKPSIVPVTLEAKKIAIIMTASREALSDPVISLFEDLRDAIAESFYSVIDRTILTGDTSNPFPKTLLSIGTTNGVSETDDIMTDISNTLGKVEEYGFTPTVLIQAPKTKTKLRNLKTTMGTQLVNDVSNIYSTPVEYTTHFDSTKTPLITGDFNYLRLGILQDIQYEVLRESTLTLEDGTSINLGQEDLMGLRVTMRVASQVLRDEAFSVIKPKV</sequence>
<reference evidence="3 4" key="1">
    <citation type="submission" date="2018-01" db="EMBL/GenBank/DDBJ databases">
        <title>Genome Sequencing and Assembly of Anaerobacter polyendosporus strain CT4.</title>
        <authorList>
            <person name="Tachaapaikoon C."/>
            <person name="Sutheeworapong S."/>
            <person name="Jenjaroenpun P."/>
            <person name="Wongsurawat T."/>
            <person name="Nookeaw I."/>
            <person name="Cheawchanlertfa P."/>
            <person name="Kosugi A."/>
            <person name="Cheevadhanarak S."/>
            <person name="Ratanakhanokchai K."/>
        </authorList>
    </citation>
    <scope>NUCLEOTIDE SEQUENCE [LARGE SCALE GENOMIC DNA]</scope>
    <source>
        <strain evidence="3 4">CT4</strain>
    </source>
</reference>
<dbReference type="EMBL" id="CP025746">
    <property type="protein sequence ID" value="QAA30318.1"/>
    <property type="molecule type" value="Genomic_DNA"/>
</dbReference>
<proteinExistence type="predicted"/>
<accession>A0A410DMM1</accession>
<evidence type="ECO:0000256" key="1">
    <source>
        <dbReference type="ARBA" id="ARBA00004328"/>
    </source>
</evidence>
<feature type="domain" description="Phage capsid-like C-terminal" evidence="2">
    <location>
        <begin position="15"/>
        <end position="282"/>
    </location>
</feature>
<dbReference type="Pfam" id="PF05065">
    <property type="entry name" value="Phage_capsid"/>
    <property type="match status" value="1"/>
</dbReference>
<dbReference type="KEGG" id="cmah:C1I91_00700"/>
<dbReference type="OrthoDB" id="156689at2"/>
<organism evidence="3 4">
    <name type="scientific">Clostridium manihotivorum</name>
    <dbReference type="NCBI Taxonomy" id="2320868"/>
    <lineage>
        <taxon>Bacteria</taxon>
        <taxon>Bacillati</taxon>
        <taxon>Bacillota</taxon>
        <taxon>Clostridia</taxon>
        <taxon>Eubacteriales</taxon>
        <taxon>Clostridiaceae</taxon>
        <taxon>Clostridium</taxon>
    </lineage>
</organism>
<evidence type="ECO:0000313" key="3">
    <source>
        <dbReference type="EMBL" id="QAA30318.1"/>
    </source>
</evidence>
<comment type="subcellular location">
    <subcellularLocation>
        <location evidence="1">Virion</location>
    </subcellularLocation>
</comment>
<dbReference type="SUPFAM" id="SSF56563">
    <property type="entry name" value="Major capsid protein gp5"/>
    <property type="match status" value="1"/>
</dbReference>
<dbReference type="Gene3D" id="3.30.2400.10">
    <property type="entry name" value="Major capsid protein gp5"/>
    <property type="match status" value="1"/>
</dbReference>
<evidence type="ECO:0000313" key="4">
    <source>
        <dbReference type="Proteomes" id="UP000286268"/>
    </source>
</evidence>
<dbReference type="RefSeq" id="WP_128210769.1">
    <property type="nucleotide sequence ID" value="NZ_CP025746.1"/>
</dbReference>
<keyword evidence="4" id="KW-1185">Reference proteome</keyword>
<name>A0A410DMM1_9CLOT</name>
<protein>
    <submittedName>
        <fullName evidence="3">Phage major capsid protein</fullName>
    </submittedName>
</protein>
<dbReference type="Gene3D" id="3.30.2320.10">
    <property type="entry name" value="hypothetical protein PF0899 domain"/>
    <property type="match status" value="1"/>
</dbReference>
<dbReference type="Proteomes" id="UP000286268">
    <property type="component" value="Chromosome"/>
</dbReference>
<evidence type="ECO:0000259" key="2">
    <source>
        <dbReference type="Pfam" id="PF05065"/>
    </source>
</evidence>